<accession>A0ABR3TLI1</accession>
<proteinExistence type="predicted"/>
<dbReference type="EMBL" id="JAKEKT020000055">
    <property type="protein sequence ID" value="KAL1640084.1"/>
    <property type="molecule type" value="Genomic_DNA"/>
</dbReference>
<organism evidence="1 2">
    <name type="scientific">Diplodia intermedia</name>
    <dbReference type="NCBI Taxonomy" id="856260"/>
    <lineage>
        <taxon>Eukaryota</taxon>
        <taxon>Fungi</taxon>
        <taxon>Dikarya</taxon>
        <taxon>Ascomycota</taxon>
        <taxon>Pezizomycotina</taxon>
        <taxon>Dothideomycetes</taxon>
        <taxon>Dothideomycetes incertae sedis</taxon>
        <taxon>Botryosphaeriales</taxon>
        <taxon>Botryosphaeriaceae</taxon>
        <taxon>Diplodia</taxon>
    </lineage>
</organism>
<gene>
    <name evidence="1" type="ORF">SLS58_007351</name>
</gene>
<dbReference type="Proteomes" id="UP001521184">
    <property type="component" value="Unassembled WGS sequence"/>
</dbReference>
<evidence type="ECO:0000313" key="1">
    <source>
        <dbReference type="EMBL" id="KAL1640084.1"/>
    </source>
</evidence>
<reference evidence="1 2" key="1">
    <citation type="journal article" date="2023" name="Plant Dis.">
        <title>First Report of Diplodia intermedia Causing Canker and Dieback Diseases on Apple Trees in Canada.</title>
        <authorList>
            <person name="Ellouze W."/>
            <person name="Ilyukhin E."/>
            <person name="Sulman M."/>
            <person name="Ali S."/>
        </authorList>
    </citation>
    <scope>NUCLEOTIDE SEQUENCE [LARGE SCALE GENOMIC DNA]</scope>
    <source>
        <strain evidence="1 2">M45-28</strain>
    </source>
</reference>
<evidence type="ECO:0000313" key="2">
    <source>
        <dbReference type="Proteomes" id="UP001521184"/>
    </source>
</evidence>
<sequence length="60" mass="7241">MQRYTIEEHESGYIEEKALESFLRMQFGANRSYDIKKTDEANYVYWSYLAPRALNKDEIQ</sequence>
<keyword evidence="2" id="KW-1185">Reference proteome</keyword>
<comment type="caution">
    <text evidence="1">The sequence shown here is derived from an EMBL/GenBank/DDBJ whole genome shotgun (WGS) entry which is preliminary data.</text>
</comment>
<name>A0ABR3TLI1_9PEZI</name>
<protein>
    <submittedName>
        <fullName evidence="1">Uncharacterized protein</fullName>
    </submittedName>
</protein>